<accession>A0A0C9VCN4</accession>
<evidence type="ECO:0000313" key="1">
    <source>
        <dbReference type="EMBL" id="KIJ39272.1"/>
    </source>
</evidence>
<proteinExistence type="predicted"/>
<organism evidence="1 2">
    <name type="scientific">Sphaerobolus stellatus (strain SS14)</name>
    <dbReference type="NCBI Taxonomy" id="990650"/>
    <lineage>
        <taxon>Eukaryota</taxon>
        <taxon>Fungi</taxon>
        <taxon>Dikarya</taxon>
        <taxon>Basidiomycota</taxon>
        <taxon>Agaricomycotina</taxon>
        <taxon>Agaricomycetes</taxon>
        <taxon>Phallomycetidae</taxon>
        <taxon>Geastrales</taxon>
        <taxon>Sphaerobolaceae</taxon>
        <taxon>Sphaerobolus</taxon>
    </lineage>
</organism>
<protein>
    <submittedName>
        <fullName evidence="1">Uncharacterized protein</fullName>
    </submittedName>
</protein>
<dbReference type="HOGENOM" id="CLU_2814074_0_0_1"/>
<reference evidence="1 2" key="1">
    <citation type="submission" date="2014-06" db="EMBL/GenBank/DDBJ databases">
        <title>Evolutionary Origins and Diversification of the Mycorrhizal Mutualists.</title>
        <authorList>
            <consortium name="DOE Joint Genome Institute"/>
            <consortium name="Mycorrhizal Genomics Consortium"/>
            <person name="Kohler A."/>
            <person name="Kuo A."/>
            <person name="Nagy L.G."/>
            <person name="Floudas D."/>
            <person name="Copeland A."/>
            <person name="Barry K.W."/>
            <person name="Cichocki N."/>
            <person name="Veneault-Fourrey C."/>
            <person name="LaButti K."/>
            <person name="Lindquist E.A."/>
            <person name="Lipzen A."/>
            <person name="Lundell T."/>
            <person name="Morin E."/>
            <person name="Murat C."/>
            <person name="Riley R."/>
            <person name="Ohm R."/>
            <person name="Sun H."/>
            <person name="Tunlid A."/>
            <person name="Henrissat B."/>
            <person name="Grigoriev I.V."/>
            <person name="Hibbett D.S."/>
            <person name="Martin F."/>
        </authorList>
    </citation>
    <scope>NUCLEOTIDE SEQUENCE [LARGE SCALE GENOMIC DNA]</scope>
    <source>
        <strain evidence="1 2">SS14</strain>
    </source>
</reference>
<sequence>MWSGYGLESVSIMSAATLLRFHAMQSRLKIIQAHPVSATNAIQPFAYNVAVRFFDYPSDHQCFTPSP</sequence>
<dbReference type="Proteomes" id="UP000054279">
    <property type="component" value="Unassembled WGS sequence"/>
</dbReference>
<gene>
    <name evidence="1" type="ORF">M422DRAFT_32768</name>
</gene>
<evidence type="ECO:0000313" key="2">
    <source>
        <dbReference type="Proteomes" id="UP000054279"/>
    </source>
</evidence>
<name>A0A0C9VCN4_SPHS4</name>
<dbReference type="EMBL" id="KN837153">
    <property type="protein sequence ID" value="KIJ39272.1"/>
    <property type="molecule type" value="Genomic_DNA"/>
</dbReference>
<dbReference type="AlphaFoldDB" id="A0A0C9VCN4"/>
<keyword evidence="2" id="KW-1185">Reference proteome</keyword>